<keyword evidence="2" id="KW-0963">Cytoplasm</keyword>
<organism evidence="10 11">
    <name type="scientific">Cephus cinctus</name>
    <name type="common">Wheat stem sawfly</name>
    <dbReference type="NCBI Taxonomy" id="211228"/>
    <lineage>
        <taxon>Eukaryota</taxon>
        <taxon>Metazoa</taxon>
        <taxon>Ecdysozoa</taxon>
        <taxon>Arthropoda</taxon>
        <taxon>Hexapoda</taxon>
        <taxon>Insecta</taxon>
        <taxon>Pterygota</taxon>
        <taxon>Neoptera</taxon>
        <taxon>Endopterygota</taxon>
        <taxon>Hymenoptera</taxon>
        <taxon>Cephoidea</taxon>
        <taxon>Cephidae</taxon>
        <taxon>Cephus</taxon>
    </lineage>
</organism>
<evidence type="ECO:0000259" key="9">
    <source>
        <dbReference type="PROSITE" id="PS51270"/>
    </source>
</evidence>
<comment type="subcellular location">
    <subcellularLocation>
        <location evidence="1">Cytoplasm</location>
    </subcellularLocation>
</comment>
<dbReference type="InterPro" id="IPR017921">
    <property type="entry name" value="Znf_CTCHY"/>
</dbReference>
<dbReference type="InterPro" id="IPR002052">
    <property type="entry name" value="DNA_methylase_N6_adenine_CS"/>
</dbReference>
<dbReference type="RefSeq" id="XP_024945058.1">
    <property type="nucleotide sequence ID" value="XM_025089290.1"/>
</dbReference>
<gene>
    <name evidence="11" type="primary">LOC107272021</name>
</gene>
<dbReference type="GO" id="GO:0008988">
    <property type="term" value="F:rRNA (adenine-N6-)-methyltransferase activity"/>
    <property type="evidence" value="ECO:0007669"/>
    <property type="project" value="InterPro"/>
</dbReference>
<dbReference type="GO" id="GO:0003676">
    <property type="term" value="F:nucleic acid binding"/>
    <property type="evidence" value="ECO:0007669"/>
    <property type="project" value="InterPro"/>
</dbReference>
<feature type="region of interest" description="Disordered" evidence="7">
    <location>
        <begin position="478"/>
        <end position="549"/>
    </location>
</feature>
<feature type="domain" description="CTCHY-type" evidence="9">
    <location>
        <begin position="356"/>
        <end position="417"/>
    </location>
</feature>
<dbReference type="PROSITE" id="PS00092">
    <property type="entry name" value="N6_MTASE"/>
    <property type="match status" value="1"/>
</dbReference>
<dbReference type="GeneID" id="107272021"/>
<dbReference type="PROSITE" id="PS50158">
    <property type="entry name" value="ZF_CCHC"/>
    <property type="match status" value="1"/>
</dbReference>
<keyword evidence="6" id="KW-0862">Zinc</keyword>
<evidence type="ECO:0000259" key="8">
    <source>
        <dbReference type="PROSITE" id="PS50158"/>
    </source>
</evidence>
<feature type="domain" description="CCHC-type" evidence="8">
    <location>
        <begin position="429"/>
        <end position="443"/>
    </location>
</feature>
<evidence type="ECO:0000256" key="4">
    <source>
        <dbReference type="ARBA" id="ARBA00022679"/>
    </source>
</evidence>
<protein>
    <submittedName>
        <fullName evidence="11">Zinc finger CCHC domain-containing protein 4</fullName>
    </submittedName>
</protein>
<dbReference type="PANTHER" id="PTHR13493">
    <property type="entry name" value="ZINC FINGER CCHC DOMAIN-CONTAINING"/>
    <property type="match status" value="1"/>
</dbReference>
<evidence type="ECO:0000313" key="10">
    <source>
        <dbReference type="Proteomes" id="UP000694920"/>
    </source>
</evidence>
<evidence type="ECO:0000256" key="2">
    <source>
        <dbReference type="ARBA" id="ARBA00022490"/>
    </source>
</evidence>
<keyword evidence="3" id="KW-0489">Methyltransferase</keyword>
<dbReference type="AlphaFoldDB" id="A0AAJ7RQ95"/>
<dbReference type="InterPro" id="IPR039846">
    <property type="entry name" value="ZCCHC4"/>
</dbReference>
<dbReference type="PROSITE" id="PS50216">
    <property type="entry name" value="DHHC"/>
    <property type="match status" value="1"/>
</dbReference>
<dbReference type="InterPro" id="IPR001878">
    <property type="entry name" value="Znf_CCHC"/>
</dbReference>
<dbReference type="Pfam" id="PF10237">
    <property type="entry name" value="N6-adenineMlase"/>
    <property type="match status" value="1"/>
</dbReference>
<dbReference type="KEGG" id="ccin:107272021"/>
<dbReference type="PROSITE" id="PS51270">
    <property type="entry name" value="ZF_CTCHY"/>
    <property type="match status" value="1"/>
</dbReference>
<keyword evidence="4" id="KW-0808">Transferase</keyword>
<feature type="compositionally biased region" description="Basic residues" evidence="7">
    <location>
        <begin position="502"/>
        <end position="511"/>
    </location>
</feature>
<dbReference type="Proteomes" id="UP000694920">
    <property type="component" value="Unplaced"/>
</dbReference>
<evidence type="ECO:0000256" key="5">
    <source>
        <dbReference type="ARBA" id="ARBA00023242"/>
    </source>
</evidence>
<feature type="compositionally biased region" description="Basic and acidic residues" evidence="7">
    <location>
        <begin position="535"/>
        <end position="549"/>
    </location>
</feature>
<proteinExistence type="predicted"/>
<evidence type="ECO:0000256" key="7">
    <source>
        <dbReference type="SAM" id="MobiDB-lite"/>
    </source>
</evidence>
<dbReference type="InterPro" id="IPR041370">
    <property type="entry name" value="Mlase_EEF1AKMT1/ZCCHC4"/>
</dbReference>
<keyword evidence="6" id="KW-0479">Metal-binding</keyword>
<evidence type="ECO:0000313" key="11">
    <source>
        <dbReference type="RefSeq" id="XP_024945058.1"/>
    </source>
</evidence>
<accession>A0AAJ7RQ95</accession>
<evidence type="ECO:0000256" key="3">
    <source>
        <dbReference type="ARBA" id="ARBA00022603"/>
    </source>
</evidence>
<keyword evidence="5" id="KW-0539">Nucleus</keyword>
<name>A0AAJ7RQ95_CEPCN</name>
<keyword evidence="10" id="KW-1185">Reference proteome</keyword>
<reference evidence="11" key="1">
    <citation type="submission" date="2025-08" db="UniProtKB">
        <authorList>
            <consortium name="RefSeq"/>
        </authorList>
    </citation>
    <scope>IDENTIFICATION</scope>
</reference>
<dbReference type="PANTHER" id="PTHR13493:SF3">
    <property type="entry name" value="RRNA N6-ADENOSINE-METHYLTRANSFERASE ZCCHC4"/>
    <property type="match status" value="1"/>
</dbReference>
<dbReference type="GO" id="GO:0005737">
    <property type="term" value="C:cytoplasm"/>
    <property type="evidence" value="ECO:0007669"/>
    <property type="project" value="UniProtKB-SubCell"/>
</dbReference>
<dbReference type="GO" id="GO:0005730">
    <property type="term" value="C:nucleolus"/>
    <property type="evidence" value="ECO:0007669"/>
    <property type="project" value="TreeGrafter"/>
</dbReference>
<sequence>MIEIGGLQCVWGKLETHPKCPHGPTLLLEKHVDGKLQQFYSCSAYRDATLCSFYVKPKEKLTKEKKQRWEQELKKLPKYNHHKLYIHFNELMVVSPEKRAYCHNCEKLIFMSEITKHNEHLLTKELTDTQMNNPTTFLKPLTNAKKEAQYLFSEKSVNDIMNILLNMNADQVLCIGAPRIHEHICANYPNKISSLLLDFDGRFHNFFGPLSFCWYNLFNHHFFHEESENVFKDFLTQNGGKNMYLICDPPFGGRMEAMSQTIKTISDLYKKLNKIENDDELKIMFISPYFMESIMKQKSNPSGVSGGLKDLQMCDYKVDYDNHPLFLTGSNGRKQGSPVRIFTNIPLNLIELPTEDGYRYCKQCQKWIASENKHCKKCKQCTSKDGRRYKHCEICQRCVKPTWKHCNTCKRCILEKHICGQTPKITGQCFKCNAFGHIEKDCKFNIESFIEIKPVKKLQKRKSDNIEEITVKKKKIDSTSAKQQETNKGKPKTTKLKESVSKKSKNLKMQRKPATVLKGKTNKNLPVQKLLKNSKTVDTKKKSFSDKQK</sequence>
<evidence type="ECO:0000256" key="6">
    <source>
        <dbReference type="PROSITE-ProRule" id="PRU00047"/>
    </source>
</evidence>
<keyword evidence="6" id="KW-0863">Zinc-finger</keyword>
<dbReference type="GO" id="GO:0008270">
    <property type="term" value="F:zinc ion binding"/>
    <property type="evidence" value="ECO:0007669"/>
    <property type="project" value="UniProtKB-KW"/>
</dbReference>
<evidence type="ECO:0000256" key="1">
    <source>
        <dbReference type="ARBA" id="ARBA00004496"/>
    </source>
</evidence>